<organism evidence="2 3">
    <name type="scientific">Varunaivibrio sulfuroxidans</name>
    <dbReference type="NCBI Taxonomy" id="1773489"/>
    <lineage>
        <taxon>Bacteria</taxon>
        <taxon>Pseudomonadati</taxon>
        <taxon>Pseudomonadota</taxon>
        <taxon>Alphaproteobacteria</taxon>
        <taxon>Rhodospirillales</taxon>
        <taxon>Magnetovibrionaceae</taxon>
        <taxon>Varunaivibrio</taxon>
    </lineage>
</organism>
<dbReference type="AlphaFoldDB" id="A0A4R3JG96"/>
<feature type="region of interest" description="Disordered" evidence="1">
    <location>
        <begin position="38"/>
        <end position="88"/>
    </location>
</feature>
<comment type="caution">
    <text evidence="2">The sequence shown here is derived from an EMBL/GenBank/DDBJ whole genome shotgun (WGS) entry which is preliminary data.</text>
</comment>
<dbReference type="Pfam" id="PF01257">
    <property type="entry name" value="2Fe-2S_thioredx"/>
    <property type="match status" value="1"/>
</dbReference>
<gene>
    <name evidence="2" type="ORF">EDD55_101275</name>
</gene>
<evidence type="ECO:0000313" key="3">
    <source>
        <dbReference type="Proteomes" id="UP000295304"/>
    </source>
</evidence>
<dbReference type="Gene3D" id="3.40.30.10">
    <property type="entry name" value="Glutaredoxin"/>
    <property type="match status" value="1"/>
</dbReference>
<dbReference type="InterPro" id="IPR036249">
    <property type="entry name" value="Thioredoxin-like_sf"/>
</dbReference>
<evidence type="ECO:0000256" key="1">
    <source>
        <dbReference type="SAM" id="MobiDB-lite"/>
    </source>
</evidence>
<keyword evidence="3" id="KW-1185">Reference proteome</keyword>
<reference evidence="2 3" key="1">
    <citation type="submission" date="2019-03" db="EMBL/GenBank/DDBJ databases">
        <title>Genomic Encyclopedia of Type Strains, Phase IV (KMG-IV): sequencing the most valuable type-strain genomes for metagenomic binning, comparative biology and taxonomic classification.</title>
        <authorList>
            <person name="Goeker M."/>
        </authorList>
    </citation>
    <scope>NUCLEOTIDE SEQUENCE [LARGE SCALE GENOMIC DNA]</scope>
    <source>
        <strain evidence="2 3">DSM 101688</strain>
    </source>
</reference>
<dbReference type="CDD" id="cd02980">
    <property type="entry name" value="TRX_Fd_family"/>
    <property type="match status" value="1"/>
</dbReference>
<dbReference type="EMBL" id="SLZW01000001">
    <property type="protein sequence ID" value="TCS64944.1"/>
    <property type="molecule type" value="Genomic_DNA"/>
</dbReference>
<dbReference type="OrthoDB" id="7366680at2"/>
<accession>A0A4R3JG96</accession>
<name>A0A4R3JG96_9PROT</name>
<protein>
    <submittedName>
        <fullName evidence="2">Thioredoxin-like protein</fullName>
    </submittedName>
</protein>
<evidence type="ECO:0000313" key="2">
    <source>
        <dbReference type="EMBL" id="TCS64944.1"/>
    </source>
</evidence>
<feature type="compositionally biased region" description="Polar residues" evidence="1">
    <location>
        <begin position="43"/>
        <end position="53"/>
    </location>
</feature>
<dbReference type="SUPFAM" id="SSF52833">
    <property type="entry name" value="Thioredoxin-like"/>
    <property type="match status" value="1"/>
</dbReference>
<sequence length="171" mass="18476">MGAFVPIVGFVILRRRFVFLFFDSIDFVNRTEIDLSRVGGTEPTMSANETRSGGSAVRTAPSRSSHDTSDDTSDDTAEDSSPRHKSPPFTIRVCVNRRLPPGASCAMRGGAALMELLEREAARQNIAVKVEPSVCMGFCPHGPNIKVIGGALYNRVSPENIPAIVRALTVD</sequence>
<dbReference type="Proteomes" id="UP000295304">
    <property type="component" value="Unassembled WGS sequence"/>
</dbReference>
<proteinExistence type="predicted"/>